<name>V5BB52_TRYCR</name>
<evidence type="ECO:0000256" key="1">
    <source>
        <dbReference type="SAM" id="MobiDB-lite"/>
    </source>
</evidence>
<proteinExistence type="predicted"/>
<evidence type="ECO:0000313" key="3">
    <source>
        <dbReference type="Proteomes" id="UP000017861"/>
    </source>
</evidence>
<accession>V5BB52</accession>
<comment type="caution">
    <text evidence="2">The sequence shown here is derived from an EMBL/GenBank/DDBJ whole genome shotgun (WGS) entry which is preliminary data.</text>
</comment>
<reference evidence="2 3" key="1">
    <citation type="journal article" date="2014" name="Genome Announc.">
        <title>Trypanosoma cruzi Clone Dm28c Draft Genome Sequence.</title>
        <authorList>
            <person name="Grisard E.C."/>
            <person name="Teixeira S.M."/>
            <person name="de Almeida L.G."/>
            <person name="Stoco P.H."/>
            <person name="Gerber A.L."/>
            <person name="Talavera-Lopez C."/>
            <person name="Lima O.C."/>
            <person name="Andersson B."/>
            <person name="de Vasconcelos A.T."/>
        </authorList>
    </citation>
    <scope>NUCLEOTIDE SEQUENCE [LARGE SCALE GENOMIC DNA]</scope>
    <source>
        <strain evidence="2 3">Dm28c</strain>
    </source>
</reference>
<evidence type="ECO:0000313" key="2">
    <source>
        <dbReference type="EMBL" id="ESS61603.1"/>
    </source>
</evidence>
<feature type="region of interest" description="Disordered" evidence="1">
    <location>
        <begin position="1"/>
        <end position="89"/>
    </location>
</feature>
<feature type="compositionally biased region" description="Basic residues" evidence="1">
    <location>
        <begin position="1"/>
        <end position="23"/>
    </location>
</feature>
<feature type="compositionally biased region" description="Basic residues" evidence="1">
    <location>
        <begin position="149"/>
        <end position="161"/>
    </location>
</feature>
<protein>
    <submittedName>
        <fullName evidence="2">Uncharacterized protein</fullName>
    </submittedName>
</protein>
<feature type="region of interest" description="Disordered" evidence="1">
    <location>
        <begin position="149"/>
        <end position="249"/>
    </location>
</feature>
<dbReference type="AlphaFoldDB" id="V5BB52"/>
<gene>
    <name evidence="2" type="ORF">TCDM_10794</name>
</gene>
<organism evidence="2 3">
    <name type="scientific">Trypanosoma cruzi Dm28c</name>
    <dbReference type="NCBI Taxonomy" id="1416333"/>
    <lineage>
        <taxon>Eukaryota</taxon>
        <taxon>Discoba</taxon>
        <taxon>Euglenozoa</taxon>
        <taxon>Kinetoplastea</taxon>
        <taxon>Metakinetoplastina</taxon>
        <taxon>Trypanosomatida</taxon>
        <taxon>Trypanosomatidae</taxon>
        <taxon>Trypanosoma</taxon>
        <taxon>Schizotrypanum</taxon>
    </lineage>
</organism>
<dbReference type="Proteomes" id="UP000017861">
    <property type="component" value="Unassembled WGS sequence"/>
</dbReference>
<dbReference type="EMBL" id="AYLP01000265">
    <property type="protein sequence ID" value="ESS61603.1"/>
    <property type="molecule type" value="Genomic_DNA"/>
</dbReference>
<sequence length="300" mass="34856">MHRGRGRTAQRLQRHAVKHHRTRQQVQAAANVHRRPARVQRPQHSVAHTQLRLQQRRRVQHKRRRHRVRQPAQLGVAHRSRRHNRRVTDRHVRVCRQAVHKHERAVAPGEPAHTHLQAPVTRRLAAVAPHVDLRAAVAHAVPQFDAQHAGKHRRNVKHHSHAVRDGHAVHQHRVHGAANLDGSVHRATPQSQHHRMHRGHPRRRRNQCQQNEQRRTHSRNGPAPHTVPAVRTRTHRRPHPPTQPGTNRADVVCRTRPVNHNYCPANPFLQMTNPMAQFRQIVNPLLLILILQLIPNSLKR</sequence>
<feature type="compositionally biased region" description="Basic residues" evidence="1">
    <location>
        <begin position="192"/>
        <end position="206"/>
    </location>
</feature>
<feature type="compositionally biased region" description="Basic residues" evidence="1">
    <location>
        <begin position="54"/>
        <end position="69"/>
    </location>
</feature>
<dbReference type="VEuPathDB" id="TriTrypDB:TCDM_10794"/>